<dbReference type="STRING" id="1210046.B277_00380"/>
<sequence length="326" mass="35245">MAVTEGGDPQRMHEVSGQLADSAGLIHDIAQRGTGQLALLLASWSGPDAEGFAHAWPDARSALARAETSCRTMATELQQQADDQERGSAARASAGASTGRALGTGAPDSLAGPRAPIGLGVPDLPLANEITAPAAPPPPSDDPLEGQLGEIPPEVAAQWETYTDDERRAILEQMVLEQAEEYGIDPPPLVKFGDADGDAGAYYDPNLWNRGRGRVVIDDSDLANPDVLNTASHETRHAMQQQAVEDGTTSWWEDWRGIEPTYDNGVTPEEVEAWHDNQGDYTEWDEDPQGYVDQPLEADAFEEERRRAEELTPEELDRLLEASESG</sequence>
<evidence type="ECO:0000313" key="2">
    <source>
        <dbReference type="EMBL" id="EKA62770.1"/>
    </source>
</evidence>
<proteinExistence type="predicted"/>
<evidence type="ECO:0000313" key="3">
    <source>
        <dbReference type="EMBL" id="RWU84353.1"/>
    </source>
</evidence>
<dbReference type="Proteomes" id="UP000004474">
    <property type="component" value="Unassembled WGS sequence"/>
</dbReference>
<evidence type="ECO:0000256" key="1">
    <source>
        <dbReference type="SAM" id="MobiDB-lite"/>
    </source>
</evidence>
<dbReference type="AlphaFoldDB" id="K1E1P9"/>
<dbReference type="RefSeq" id="WP_007923845.1">
    <property type="nucleotide sequence ID" value="NZ_ALWX01000002.1"/>
</dbReference>
<reference evidence="3" key="3">
    <citation type="submission" date="2017-11" db="EMBL/GenBank/DDBJ databases">
        <authorList>
            <person name="Seuylemezian A."/>
            <person name="Cooper K."/>
            <person name="Vaishampayan P."/>
        </authorList>
    </citation>
    <scope>NUCLEOTIDE SEQUENCE</scope>
    <source>
        <strain evidence="3">PVAS-1</strain>
    </source>
</reference>
<dbReference type="OrthoDB" id="4763361at2"/>
<evidence type="ECO:0008006" key="6">
    <source>
        <dbReference type="Google" id="ProtNLM"/>
    </source>
</evidence>
<reference evidence="2 4" key="2">
    <citation type="journal article" date="2012" name="J. Bacteriol.">
        <title>Genome Sequence of Janibacter hoylei MTCC8307, Isolated from the Stratospheric Air.</title>
        <authorList>
            <person name="Pawar S.P."/>
            <person name="Dhotre D.P."/>
            <person name="Shetty S.A."/>
            <person name="Chowdhury S.P."/>
            <person name="Chaudhari B.L."/>
            <person name="Shouche Y.S."/>
        </authorList>
    </citation>
    <scope>NUCLEOTIDE SEQUENCE [LARGE SCALE GENOMIC DNA]</scope>
    <source>
        <strain evidence="2 4">PVAS-1</strain>
    </source>
</reference>
<feature type="region of interest" description="Disordered" evidence="1">
    <location>
        <begin position="77"/>
        <end position="117"/>
    </location>
</feature>
<accession>K1E1P9</accession>
<organism evidence="2 4">
    <name type="scientific">Janibacter hoylei PVAS-1</name>
    <dbReference type="NCBI Taxonomy" id="1210046"/>
    <lineage>
        <taxon>Bacteria</taxon>
        <taxon>Bacillati</taxon>
        <taxon>Actinomycetota</taxon>
        <taxon>Actinomycetes</taxon>
        <taxon>Micrococcales</taxon>
        <taxon>Intrasporangiaceae</taxon>
        <taxon>Janibacter</taxon>
    </lineage>
</organism>
<evidence type="ECO:0000313" key="5">
    <source>
        <dbReference type="Proteomes" id="UP000288711"/>
    </source>
</evidence>
<keyword evidence="5" id="KW-1185">Reference proteome</keyword>
<dbReference type="PATRIC" id="fig|1210046.3.peg.76"/>
<comment type="caution">
    <text evidence="2">The sequence shown here is derived from an EMBL/GenBank/DDBJ whole genome shotgun (WGS) entry which is preliminary data.</text>
</comment>
<dbReference type="eggNOG" id="COG4842">
    <property type="taxonomic scope" value="Bacteria"/>
</dbReference>
<evidence type="ECO:0000313" key="4">
    <source>
        <dbReference type="Proteomes" id="UP000004474"/>
    </source>
</evidence>
<dbReference type="EMBL" id="ALWX01000002">
    <property type="protein sequence ID" value="EKA62770.1"/>
    <property type="molecule type" value="Genomic_DNA"/>
</dbReference>
<feature type="compositionally biased region" description="Basic and acidic residues" evidence="1">
    <location>
        <begin position="303"/>
        <end position="326"/>
    </location>
</feature>
<dbReference type="Gene3D" id="1.10.287.1060">
    <property type="entry name" value="ESAT-6-like"/>
    <property type="match status" value="1"/>
</dbReference>
<dbReference type="Proteomes" id="UP000288711">
    <property type="component" value="Unassembled WGS sequence"/>
</dbReference>
<dbReference type="InterPro" id="IPR036689">
    <property type="entry name" value="ESAT-6-like_sf"/>
</dbReference>
<gene>
    <name evidence="2" type="ORF">B277_00380</name>
    <name evidence="3" type="ORF">CWN80_05945</name>
</gene>
<feature type="compositionally biased region" description="Low complexity" evidence="1">
    <location>
        <begin position="89"/>
        <end position="106"/>
    </location>
</feature>
<name>K1E1P9_9MICO</name>
<dbReference type="SUPFAM" id="SSF140453">
    <property type="entry name" value="EsxAB dimer-like"/>
    <property type="match status" value="1"/>
</dbReference>
<protein>
    <recommendedName>
        <fullName evidence="6">WXG100 family type VII secretion target</fullName>
    </recommendedName>
</protein>
<reference evidence="3 5" key="1">
    <citation type="journal article" date="2009" name="Int. J. Syst. Evol. Microbiol.">
        <title>Janibacter hoylei sp. nov., Bacillus isronensis sp. nov. and Bacillus aryabhattai sp. nov., isolated from cryotubes used for collecting air from the upper atmosphere.</title>
        <authorList>
            <person name="Shivaji S."/>
            <person name="Chaturvedi P."/>
            <person name="Begum Z."/>
            <person name="Pindi P.K."/>
            <person name="Manorama R."/>
            <person name="Padmanaban D.A."/>
            <person name="Shouche Y.S."/>
            <person name="Pawar S."/>
            <person name="Vaishampayan P."/>
            <person name="Dutt C.B."/>
            <person name="Datta G.N."/>
            <person name="Manchanda R.K."/>
            <person name="Rao U.R."/>
            <person name="Bhargava P.M."/>
            <person name="Narlikar J.V."/>
        </authorList>
    </citation>
    <scope>NUCLEOTIDE SEQUENCE [LARGE SCALE GENOMIC DNA]</scope>
    <source>
        <strain evidence="3 5">PVAS-1</strain>
    </source>
</reference>
<feature type="region of interest" description="Disordered" evidence="1">
    <location>
        <begin position="279"/>
        <end position="326"/>
    </location>
</feature>
<dbReference type="EMBL" id="PIPF01000005">
    <property type="protein sequence ID" value="RWU84353.1"/>
    <property type="molecule type" value="Genomic_DNA"/>
</dbReference>